<evidence type="ECO:0000313" key="1">
    <source>
        <dbReference type="EMBL" id="MBB4619762.1"/>
    </source>
</evidence>
<name>A0A7W7AMF5_9SPHN</name>
<gene>
    <name evidence="1" type="ORF">GGQ96_003922</name>
</gene>
<proteinExistence type="predicted"/>
<reference evidence="1 2" key="1">
    <citation type="submission" date="2020-08" db="EMBL/GenBank/DDBJ databases">
        <title>Genomic Encyclopedia of Type Strains, Phase IV (KMG-IV): sequencing the most valuable type-strain genomes for metagenomic binning, comparative biology and taxonomic classification.</title>
        <authorList>
            <person name="Goeker M."/>
        </authorList>
    </citation>
    <scope>NUCLEOTIDE SEQUENCE [LARGE SCALE GENOMIC DNA]</scope>
    <source>
        <strain evidence="1 2">DSM 15867</strain>
    </source>
</reference>
<organism evidence="1 2">
    <name type="scientific">Sphingomonas abaci</name>
    <dbReference type="NCBI Taxonomy" id="237611"/>
    <lineage>
        <taxon>Bacteria</taxon>
        <taxon>Pseudomonadati</taxon>
        <taxon>Pseudomonadota</taxon>
        <taxon>Alphaproteobacteria</taxon>
        <taxon>Sphingomonadales</taxon>
        <taxon>Sphingomonadaceae</taxon>
        <taxon>Sphingomonas</taxon>
    </lineage>
</organism>
<protein>
    <submittedName>
        <fullName evidence="1">Uncharacterized protein</fullName>
    </submittedName>
</protein>
<comment type="caution">
    <text evidence="1">The sequence shown here is derived from an EMBL/GenBank/DDBJ whole genome shotgun (WGS) entry which is preliminary data.</text>
</comment>
<evidence type="ECO:0000313" key="2">
    <source>
        <dbReference type="Proteomes" id="UP000574769"/>
    </source>
</evidence>
<dbReference type="RefSeq" id="WP_184116980.1">
    <property type="nucleotide sequence ID" value="NZ_JACHNY010000015.1"/>
</dbReference>
<keyword evidence="2" id="KW-1185">Reference proteome</keyword>
<dbReference type="Proteomes" id="UP000574769">
    <property type="component" value="Unassembled WGS sequence"/>
</dbReference>
<sequence>MKPVTLFSACSTLAGAAITCVHRLTKQLKAIHDRLFGEKVHTGAAFDVNLACRWLHAGDDGQGHALYVRHNLT</sequence>
<dbReference type="AlphaFoldDB" id="A0A7W7AMF5"/>
<accession>A0A7W7AMF5</accession>
<dbReference type="EMBL" id="JACHNY010000015">
    <property type="protein sequence ID" value="MBB4619762.1"/>
    <property type="molecule type" value="Genomic_DNA"/>
</dbReference>